<reference evidence="3" key="1">
    <citation type="submission" date="2025-08" db="UniProtKB">
        <authorList>
            <consortium name="RefSeq"/>
        </authorList>
    </citation>
    <scope>IDENTIFICATION</scope>
    <source>
        <tissue evidence="3">Whole body pupa</tissue>
    </source>
</reference>
<feature type="compositionally biased region" description="Basic residues" evidence="1">
    <location>
        <begin position="230"/>
        <end position="256"/>
    </location>
</feature>
<feature type="compositionally biased region" description="Polar residues" evidence="1">
    <location>
        <begin position="199"/>
        <end position="210"/>
    </location>
</feature>
<dbReference type="AlphaFoldDB" id="A0A9C5ZPV1"/>
<evidence type="ECO:0000256" key="1">
    <source>
        <dbReference type="SAM" id="MobiDB-lite"/>
    </source>
</evidence>
<dbReference type="Proteomes" id="UP000092443">
    <property type="component" value="Unplaced"/>
</dbReference>
<dbReference type="RefSeq" id="XP_037899232.1">
    <property type="nucleotide sequence ID" value="XM_038043304.1"/>
</dbReference>
<feature type="compositionally biased region" description="Basic and acidic residues" evidence="1">
    <location>
        <begin position="297"/>
        <end position="312"/>
    </location>
</feature>
<feature type="region of interest" description="Disordered" evidence="1">
    <location>
        <begin position="175"/>
        <end position="313"/>
    </location>
</feature>
<keyword evidence="2" id="KW-1185">Reference proteome</keyword>
<feature type="compositionally biased region" description="Polar residues" evidence="1">
    <location>
        <begin position="286"/>
        <end position="295"/>
    </location>
</feature>
<accession>A0A9C5ZPV1</accession>
<proteinExistence type="predicted"/>
<organism evidence="2 3">
    <name type="scientific">Glossina fuscipes</name>
    <dbReference type="NCBI Taxonomy" id="7396"/>
    <lineage>
        <taxon>Eukaryota</taxon>
        <taxon>Metazoa</taxon>
        <taxon>Ecdysozoa</taxon>
        <taxon>Arthropoda</taxon>
        <taxon>Hexapoda</taxon>
        <taxon>Insecta</taxon>
        <taxon>Pterygota</taxon>
        <taxon>Neoptera</taxon>
        <taxon>Endopterygota</taxon>
        <taxon>Diptera</taxon>
        <taxon>Brachycera</taxon>
        <taxon>Muscomorpha</taxon>
        <taxon>Hippoboscoidea</taxon>
        <taxon>Glossinidae</taxon>
        <taxon>Glossina</taxon>
    </lineage>
</organism>
<evidence type="ECO:0000313" key="2">
    <source>
        <dbReference type="Proteomes" id="UP000092443"/>
    </source>
</evidence>
<gene>
    <name evidence="3" type="primary">LOC119643793</name>
</gene>
<feature type="region of interest" description="Disordered" evidence="1">
    <location>
        <begin position="82"/>
        <end position="103"/>
    </location>
</feature>
<feature type="compositionally biased region" description="Low complexity" evidence="1">
    <location>
        <begin position="264"/>
        <end position="273"/>
    </location>
</feature>
<name>A0A9C5ZPV1_9MUSC</name>
<sequence length="321" mass="36599">MAKVNIKSWALQTSRRITFQPVSRSARLRTILKKMKKNVFLLIALCVFFRWINASTGADENQQASQDHNDTFEKITNFDNENERVPDKADTGAGIEDAELRKNPDIHKTVSDCEKTDPSQCVVTNQENQIVNTAKVTKPAKQQRLSRYLIAFHRQNQQINVLPADDDNKETVTVRKAEEGRALRQRQRSRRRNAKNKTTRLNDNNKTITSGKRAAPKKHSNLKSSAKSSNVKKFKSKNSTKSHRKISRSAKNKQPNKARDYKMKSSTKTNNKNGLKRASPGKRNLKNNNQNTGRGSIQERKNDGHYAKKDDFAPVVYMVPV</sequence>
<protein>
    <submittedName>
        <fullName evidence="3">Probable basic-leucine zipper transcription factor E isoform X3</fullName>
    </submittedName>
</protein>
<feature type="compositionally biased region" description="Basic residues" evidence="1">
    <location>
        <begin position="183"/>
        <end position="198"/>
    </location>
</feature>
<evidence type="ECO:0000313" key="3">
    <source>
        <dbReference type="RefSeq" id="XP_037899232.1"/>
    </source>
</evidence>
<dbReference type="GeneID" id="119643793"/>